<protein>
    <recommendedName>
        <fullName evidence="6">D-alanyl-D-alanine carboxypeptidase</fullName>
    </recommendedName>
</protein>
<evidence type="ECO:0000313" key="5">
    <source>
        <dbReference type="Proteomes" id="UP000321534"/>
    </source>
</evidence>
<comment type="caution">
    <text evidence="4">The sequence shown here is derived from an EMBL/GenBank/DDBJ whole genome shotgun (WGS) entry which is preliminary data.</text>
</comment>
<evidence type="ECO:0000256" key="1">
    <source>
        <dbReference type="ARBA" id="ARBA00006096"/>
    </source>
</evidence>
<sequence length="502" mass="50295">MAVVWSVVTILLGYAVLDVADAAPGVLTLRPLPPPAPTEYVATRTLPLVPQPTPATSVAEPLPPLAGETAAPSPTGIERALAAVRAVPALRDSALVVRDGQSGDVLLDQRGDELRIPASTTKLLSAAAIGRAFAPGETLRTVVREGDTPDEIVLVAGGDSLLAPGRGDPRAVAGRAGLGDLADQVASALRARGTRSVTLYVDETYADGPRTAPTWASTFRSSGITGAVAMLGLSSQRARGGAAGPADPVLSVRTAFAGLLDARGLAVKVAARGRAPGAPGSPMPTPMPTPTSGSTPQTATDSTATPTTSAPTTGPGAVLGSVESAPVQEQLALALTDSDNALTEILARQAAYRSGAGTAFAAVGAWVVSQVAALGLDTAGVTLSDASGLSRENRVRASLLSDVLVLGYDGRHPVLRRALDGLPIGGLTGTLADRFTGADHVAAGRARAKTGTLTGANALAGSVVDDDGRLLVFVGMVAGVGTNDARAALDRLVAAIASCGCR</sequence>
<dbReference type="GO" id="GO:0000270">
    <property type="term" value="P:peptidoglycan metabolic process"/>
    <property type="evidence" value="ECO:0007669"/>
    <property type="project" value="TreeGrafter"/>
</dbReference>
<proteinExistence type="inferred from homology"/>
<dbReference type="Gene3D" id="3.40.710.10">
    <property type="entry name" value="DD-peptidase/beta-lactamase superfamily"/>
    <property type="match status" value="2"/>
</dbReference>
<dbReference type="EMBL" id="BJYX01000022">
    <property type="protein sequence ID" value="GEO31558.1"/>
    <property type="molecule type" value="Genomic_DNA"/>
</dbReference>
<reference evidence="4 5" key="1">
    <citation type="submission" date="2019-07" db="EMBL/GenBank/DDBJ databases">
        <title>Whole genome shotgun sequence of Terrabacter aerolatus NBRC 106305.</title>
        <authorList>
            <person name="Hosoyama A."/>
            <person name="Uohara A."/>
            <person name="Ohji S."/>
            <person name="Ichikawa N."/>
        </authorList>
    </citation>
    <scope>NUCLEOTIDE SEQUENCE [LARGE SCALE GENOMIC DNA]</scope>
    <source>
        <strain evidence="4 5">NBRC 106305</strain>
    </source>
</reference>
<dbReference type="PANTHER" id="PTHR30023:SF0">
    <property type="entry name" value="PENICILLIN-SENSITIVE CARBOXYPEPTIDASE A"/>
    <property type="match status" value="1"/>
</dbReference>
<evidence type="ECO:0008006" key="6">
    <source>
        <dbReference type="Google" id="ProtNLM"/>
    </source>
</evidence>
<dbReference type="AlphaFoldDB" id="A0A512D518"/>
<dbReference type="InterPro" id="IPR012338">
    <property type="entry name" value="Beta-lactam/transpept-like"/>
</dbReference>
<dbReference type="SUPFAM" id="SSF56601">
    <property type="entry name" value="beta-lactamase/transpeptidase-like"/>
    <property type="match status" value="1"/>
</dbReference>
<dbReference type="GO" id="GO:0006508">
    <property type="term" value="P:proteolysis"/>
    <property type="evidence" value="ECO:0007669"/>
    <property type="project" value="InterPro"/>
</dbReference>
<dbReference type="Proteomes" id="UP000321534">
    <property type="component" value="Unassembled WGS sequence"/>
</dbReference>
<gene>
    <name evidence="4" type="ORF">TAE01_33680</name>
</gene>
<dbReference type="Pfam" id="PF02113">
    <property type="entry name" value="Peptidase_S13"/>
    <property type="match status" value="2"/>
</dbReference>
<keyword evidence="5" id="KW-1185">Reference proteome</keyword>
<dbReference type="InterPro" id="IPR000667">
    <property type="entry name" value="Peptidase_S13"/>
</dbReference>
<feature type="compositionally biased region" description="Low complexity" evidence="3">
    <location>
        <begin position="290"/>
        <end position="313"/>
    </location>
</feature>
<keyword evidence="2" id="KW-0378">Hydrolase</keyword>
<dbReference type="PANTHER" id="PTHR30023">
    <property type="entry name" value="D-ALANYL-D-ALANINE CARBOXYPEPTIDASE"/>
    <property type="match status" value="1"/>
</dbReference>
<evidence type="ECO:0000256" key="3">
    <source>
        <dbReference type="SAM" id="MobiDB-lite"/>
    </source>
</evidence>
<dbReference type="PRINTS" id="PR00922">
    <property type="entry name" value="DADACBPTASE3"/>
</dbReference>
<feature type="compositionally biased region" description="Pro residues" evidence="3">
    <location>
        <begin position="279"/>
        <end position="289"/>
    </location>
</feature>
<feature type="region of interest" description="Disordered" evidence="3">
    <location>
        <begin position="273"/>
        <end position="320"/>
    </location>
</feature>
<organism evidence="4 5">
    <name type="scientific">Terrabacter aerolatus</name>
    <dbReference type="NCBI Taxonomy" id="422442"/>
    <lineage>
        <taxon>Bacteria</taxon>
        <taxon>Bacillati</taxon>
        <taxon>Actinomycetota</taxon>
        <taxon>Actinomycetes</taxon>
        <taxon>Micrococcales</taxon>
        <taxon>Intrasporangiaceae</taxon>
        <taxon>Terrabacter</taxon>
    </lineage>
</organism>
<dbReference type="GO" id="GO:0004185">
    <property type="term" value="F:serine-type carboxypeptidase activity"/>
    <property type="evidence" value="ECO:0007669"/>
    <property type="project" value="InterPro"/>
</dbReference>
<name>A0A512D518_9MICO</name>
<accession>A0A512D518</accession>
<comment type="similarity">
    <text evidence="1">Belongs to the peptidase S13 family.</text>
</comment>
<evidence type="ECO:0000313" key="4">
    <source>
        <dbReference type="EMBL" id="GEO31558.1"/>
    </source>
</evidence>
<evidence type="ECO:0000256" key="2">
    <source>
        <dbReference type="ARBA" id="ARBA00022801"/>
    </source>
</evidence>